<protein>
    <submittedName>
        <fullName evidence="1">Uncharacterized protein</fullName>
    </submittedName>
</protein>
<name>A0A3P8B0F5_9TREM</name>
<proteinExistence type="predicted"/>
<organism evidence="1 2">
    <name type="scientific">Schistosoma margrebowiei</name>
    <dbReference type="NCBI Taxonomy" id="48269"/>
    <lineage>
        <taxon>Eukaryota</taxon>
        <taxon>Metazoa</taxon>
        <taxon>Spiralia</taxon>
        <taxon>Lophotrochozoa</taxon>
        <taxon>Platyhelminthes</taxon>
        <taxon>Trematoda</taxon>
        <taxon>Digenea</taxon>
        <taxon>Strigeidida</taxon>
        <taxon>Schistosomatoidea</taxon>
        <taxon>Schistosomatidae</taxon>
        <taxon>Schistosoma</taxon>
    </lineage>
</organism>
<evidence type="ECO:0000313" key="2">
    <source>
        <dbReference type="Proteomes" id="UP000277204"/>
    </source>
</evidence>
<reference evidence="1 2" key="1">
    <citation type="submission" date="2018-11" db="EMBL/GenBank/DDBJ databases">
        <authorList>
            <consortium name="Pathogen Informatics"/>
        </authorList>
    </citation>
    <scope>NUCLEOTIDE SEQUENCE [LARGE SCALE GENOMIC DNA]</scope>
    <source>
        <strain evidence="1 2">Zambia</strain>
    </source>
</reference>
<dbReference type="EMBL" id="UZAI01008033">
    <property type="protein sequence ID" value="VDP00885.1"/>
    <property type="molecule type" value="Genomic_DNA"/>
</dbReference>
<dbReference type="Proteomes" id="UP000277204">
    <property type="component" value="Unassembled WGS sequence"/>
</dbReference>
<keyword evidence="2" id="KW-1185">Reference proteome</keyword>
<sequence>MAIENVGLLLHGWDLINTCSKHIVGSSLNALIPQPINNST</sequence>
<dbReference type="AlphaFoldDB" id="A0A3P8B0F5"/>
<evidence type="ECO:0000313" key="1">
    <source>
        <dbReference type="EMBL" id="VDP00885.1"/>
    </source>
</evidence>
<gene>
    <name evidence="1" type="ORF">SMRZ_LOCUS12545</name>
</gene>
<accession>A0A3P8B0F5</accession>